<evidence type="ECO:0000256" key="1">
    <source>
        <dbReference type="ARBA" id="ARBA00022722"/>
    </source>
</evidence>
<dbReference type="AlphaFoldDB" id="A0A2M8G969"/>
<proteinExistence type="predicted"/>
<keyword evidence="5" id="KW-1133">Transmembrane helix</keyword>
<keyword evidence="5" id="KW-0812">Transmembrane</keyword>
<dbReference type="PROSITE" id="PS50830">
    <property type="entry name" value="TNASE_3"/>
    <property type="match status" value="1"/>
</dbReference>
<feature type="compositionally biased region" description="Polar residues" evidence="4">
    <location>
        <begin position="252"/>
        <end position="280"/>
    </location>
</feature>
<feature type="domain" description="TNase-like" evidence="6">
    <location>
        <begin position="120"/>
        <end position="248"/>
    </location>
</feature>
<dbReference type="SMART" id="SM00318">
    <property type="entry name" value="SNc"/>
    <property type="match status" value="1"/>
</dbReference>
<keyword evidence="2" id="KW-0255">Endonuclease</keyword>
<keyword evidence="5" id="KW-0472">Membrane</keyword>
<evidence type="ECO:0000256" key="5">
    <source>
        <dbReference type="SAM" id="Phobius"/>
    </source>
</evidence>
<evidence type="ECO:0000259" key="6">
    <source>
        <dbReference type="PROSITE" id="PS50830"/>
    </source>
</evidence>
<evidence type="ECO:0000256" key="4">
    <source>
        <dbReference type="SAM" id="MobiDB-lite"/>
    </source>
</evidence>
<sequence length="333" mass="37249">MKYNLNIKTKDIILFCWKVIKFIFSAPLLVTNKIAKQLETEESPTGIAGFLKRKAFSAEKLKGIGWGLEVAWIILLLAFVFSGNGSQPTQTTEQRTQSTITTSENKNEDNNIATSVNKINGDLVKVVRVIDGDTIEIEGGEHVRYIGIDTPETVDPRKPVQCFGVEASNKNKELIEGKMVRLEKDITDRDKYNRLLRYVYVSDTFINLELVKQGFAYSYSYPPDIKYQDQFVKAQQEARVAKRGLWNACPAQDQTVTPPDVPSQTETSAPQENSSNGSCLIKGNINSSGEKIYHLPGCGSYSKTQIDEARGEKWFCSESKAQSAGWRKALNCP</sequence>
<evidence type="ECO:0000313" key="8">
    <source>
        <dbReference type="Proteomes" id="UP000229041"/>
    </source>
</evidence>
<feature type="region of interest" description="Disordered" evidence="4">
    <location>
        <begin position="85"/>
        <end position="107"/>
    </location>
</feature>
<dbReference type="InterPro" id="IPR035437">
    <property type="entry name" value="SNase_OB-fold_sf"/>
</dbReference>
<dbReference type="GO" id="GO:0004519">
    <property type="term" value="F:endonuclease activity"/>
    <property type="evidence" value="ECO:0007669"/>
    <property type="project" value="UniProtKB-KW"/>
</dbReference>
<accession>A0A2M8G969</accession>
<evidence type="ECO:0000256" key="2">
    <source>
        <dbReference type="ARBA" id="ARBA00022759"/>
    </source>
</evidence>
<dbReference type="InterPro" id="IPR016071">
    <property type="entry name" value="Staphylococal_nuclease_OB-fold"/>
</dbReference>
<name>A0A2M8G969_9BACT</name>
<dbReference type="PANTHER" id="PTHR12302">
    <property type="entry name" value="EBNA2 BINDING PROTEIN P100"/>
    <property type="match status" value="1"/>
</dbReference>
<gene>
    <name evidence="7" type="ORF">CO014_00905</name>
</gene>
<feature type="region of interest" description="Disordered" evidence="4">
    <location>
        <begin position="251"/>
        <end position="280"/>
    </location>
</feature>
<dbReference type="Proteomes" id="UP000229041">
    <property type="component" value="Unassembled WGS sequence"/>
</dbReference>
<evidence type="ECO:0000256" key="3">
    <source>
        <dbReference type="ARBA" id="ARBA00022801"/>
    </source>
</evidence>
<feature type="transmembrane region" description="Helical" evidence="5">
    <location>
        <begin position="12"/>
        <end position="30"/>
    </location>
</feature>
<dbReference type="GO" id="GO:0016787">
    <property type="term" value="F:hydrolase activity"/>
    <property type="evidence" value="ECO:0007669"/>
    <property type="project" value="UniProtKB-KW"/>
</dbReference>
<comment type="caution">
    <text evidence="7">The sequence shown here is derived from an EMBL/GenBank/DDBJ whole genome shotgun (WGS) entry which is preliminary data.</text>
</comment>
<dbReference type="EMBL" id="PFQR01000025">
    <property type="protein sequence ID" value="PJC70004.1"/>
    <property type="molecule type" value="Genomic_DNA"/>
</dbReference>
<keyword evidence="3" id="KW-0378">Hydrolase</keyword>
<dbReference type="Gene3D" id="2.40.50.90">
    <property type="match status" value="1"/>
</dbReference>
<dbReference type="PANTHER" id="PTHR12302:SF3">
    <property type="entry name" value="SERINE_THREONINE-PROTEIN KINASE 31"/>
    <property type="match status" value="1"/>
</dbReference>
<feature type="compositionally biased region" description="Low complexity" evidence="4">
    <location>
        <begin position="86"/>
        <end position="103"/>
    </location>
</feature>
<evidence type="ECO:0000313" key="7">
    <source>
        <dbReference type="EMBL" id="PJC70004.1"/>
    </source>
</evidence>
<dbReference type="SUPFAM" id="SSF50199">
    <property type="entry name" value="Staphylococcal nuclease"/>
    <property type="match status" value="1"/>
</dbReference>
<dbReference type="Pfam" id="PF00565">
    <property type="entry name" value="SNase"/>
    <property type="match status" value="1"/>
</dbReference>
<keyword evidence="1" id="KW-0540">Nuclease</keyword>
<reference evidence="8" key="1">
    <citation type="submission" date="2017-09" db="EMBL/GenBank/DDBJ databases">
        <title>Depth-based differentiation of microbial function through sediment-hosted aquifers and enrichment of novel symbionts in the deep terrestrial subsurface.</title>
        <authorList>
            <person name="Probst A.J."/>
            <person name="Ladd B."/>
            <person name="Jarett J.K."/>
            <person name="Geller-Mcgrath D.E."/>
            <person name="Sieber C.M.K."/>
            <person name="Emerson J.B."/>
            <person name="Anantharaman K."/>
            <person name="Thomas B.C."/>
            <person name="Malmstrom R."/>
            <person name="Stieglmeier M."/>
            <person name="Klingl A."/>
            <person name="Woyke T."/>
            <person name="Ryan C.M."/>
            <person name="Banfield J.F."/>
        </authorList>
    </citation>
    <scope>NUCLEOTIDE SEQUENCE [LARGE SCALE GENOMIC DNA]</scope>
</reference>
<feature type="transmembrane region" description="Helical" evidence="5">
    <location>
        <begin position="63"/>
        <end position="81"/>
    </location>
</feature>
<organism evidence="7 8">
    <name type="scientific">Candidatus Tagabacteria bacterium CG_4_8_14_3_um_filter_41_8</name>
    <dbReference type="NCBI Taxonomy" id="1975018"/>
    <lineage>
        <taxon>Bacteria</taxon>
        <taxon>Candidatus Tagaibacteriota</taxon>
    </lineage>
</organism>
<protein>
    <recommendedName>
        <fullName evidence="6">TNase-like domain-containing protein</fullName>
    </recommendedName>
</protein>